<sequence length="112" mass="13027">MSVADTIQFVLDVDFFSRNYRMWVKIAKHLFYGNYKAEWPSFLAFGNYAEREIARFSNSALMFHESELLFPVMILSSILAGNFPITMFSRWLIPMTPLVVSYFCGVESAPKY</sequence>
<reference evidence="2" key="1">
    <citation type="submission" date="2016-04" db="UniProtKB">
        <authorList>
            <consortium name="WormBaseParasite"/>
        </authorList>
    </citation>
    <scope>IDENTIFICATION</scope>
</reference>
<accession>A0A158R3U0</accession>
<dbReference type="WBParaSite" id="SMUV_0000026701-mRNA-1">
    <property type="protein sequence ID" value="SMUV_0000026701-mRNA-1"/>
    <property type="gene ID" value="SMUV_0000026701"/>
</dbReference>
<keyword evidence="1" id="KW-1185">Reference proteome</keyword>
<evidence type="ECO:0000313" key="2">
    <source>
        <dbReference type="WBParaSite" id="SMUV_0000026701-mRNA-1"/>
    </source>
</evidence>
<dbReference type="Proteomes" id="UP000046393">
    <property type="component" value="Unplaced"/>
</dbReference>
<evidence type="ECO:0000313" key="1">
    <source>
        <dbReference type="Proteomes" id="UP000046393"/>
    </source>
</evidence>
<name>A0A158R3U0_9BILA</name>
<protein>
    <submittedName>
        <fullName evidence="2">ABC2_membrane domain-containing protein</fullName>
    </submittedName>
</protein>
<organism evidence="1 2">
    <name type="scientific">Syphacia muris</name>
    <dbReference type="NCBI Taxonomy" id="451379"/>
    <lineage>
        <taxon>Eukaryota</taxon>
        <taxon>Metazoa</taxon>
        <taxon>Ecdysozoa</taxon>
        <taxon>Nematoda</taxon>
        <taxon>Chromadorea</taxon>
        <taxon>Rhabditida</taxon>
        <taxon>Spirurina</taxon>
        <taxon>Oxyuridomorpha</taxon>
        <taxon>Oxyuroidea</taxon>
        <taxon>Oxyuridae</taxon>
        <taxon>Syphacia</taxon>
    </lineage>
</organism>
<proteinExistence type="predicted"/>
<dbReference type="AlphaFoldDB" id="A0A158R3U0"/>